<dbReference type="GO" id="GO:0005829">
    <property type="term" value="C:cytosol"/>
    <property type="evidence" value="ECO:0007669"/>
    <property type="project" value="TreeGrafter"/>
</dbReference>
<comment type="caution">
    <text evidence="4">The sequence shown here is derived from an EMBL/GenBank/DDBJ whole genome shotgun (WGS) entry which is preliminary data.</text>
</comment>
<dbReference type="SUPFAM" id="SSF48403">
    <property type="entry name" value="Ankyrin repeat"/>
    <property type="match status" value="1"/>
</dbReference>
<keyword evidence="2" id="KW-0040">ANK repeat</keyword>
<evidence type="ECO:0000256" key="3">
    <source>
        <dbReference type="SAM" id="MobiDB-lite"/>
    </source>
</evidence>
<keyword evidence="6" id="KW-1185">Reference proteome</keyword>
<evidence type="ECO:0000313" key="6">
    <source>
        <dbReference type="Proteomes" id="UP000663829"/>
    </source>
</evidence>
<gene>
    <name evidence="4" type="ORF">GPM918_LOCUS19154</name>
    <name evidence="5" type="ORF">SRO942_LOCUS19154</name>
</gene>
<dbReference type="Gene3D" id="1.25.40.20">
    <property type="entry name" value="Ankyrin repeat-containing domain"/>
    <property type="match status" value="1"/>
</dbReference>
<dbReference type="GO" id="GO:0051059">
    <property type="term" value="F:NF-kappaB binding"/>
    <property type="evidence" value="ECO:0007669"/>
    <property type="project" value="TreeGrafter"/>
</dbReference>
<dbReference type="Pfam" id="PF12796">
    <property type="entry name" value="Ank_2"/>
    <property type="match status" value="1"/>
</dbReference>
<dbReference type="PANTHER" id="PTHR46680:SF3">
    <property type="entry name" value="NF-KAPPA-B INHIBITOR CACTUS"/>
    <property type="match status" value="1"/>
</dbReference>
<accession>A0A814PQN4</accession>
<dbReference type="EMBL" id="CAJOBC010005724">
    <property type="protein sequence ID" value="CAF3873909.1"/>
    <property type="molecule type" value="Genomic_DNA"/>
</dbReference>
<dbReference type="Proteomes" id="UP000681722">
    <property type="component" value="Unassembled WGS sequence"/>
</dbReference>
<evidence type="ECO:0000313" key="4">
    <source>
        <dbReference type="EMBL" id="CAF1109360.1"/>
    </source>
</evidence>
<evidence type="ECO:0000313" key="5">
    <source>
        <dbReference type="EMBL" id="CAF3873909.1"/>
    </source>
</evidence>
<dbReference type="InterPro" id="IPR002110">
    <property type="entry name" value="Ankyrin_rpt"/>
</dbReference>
<name>A0A814PQN4_9BILA</name>
<dbReference type="AlphaFoldDB" id="A0A814PQN4"/>
<feature type="region of interest" description="Disordered" evidence="3">
    <location>
        <begin position="1"/>
        <end position="22"/>
    </location>
</feature>
<evidence type="ECO:0000256" key="2">
    <source>
        <dbReference type="ARBA" id="ARBA00023043"/>
    </source>
</evidence>
<sequence>MEQHTGSNKKQGSNDESSNSATGLQLEADCVREQERSLVTNEVNLRLPPAIGCSQPTPSFLKFDNDFISSGDMHREYENDVHQIRSTTANLERLPSFQNDQLRSTKATTIITSTFHQSDTNFRSDHDDKSMCPYYKSSTDGILQIVEDTLNIFYHANHGNFEAIRKIINVNYVQAVQMKNEKQQILLHVAVIHSFSYVWIRLLLMCGSDPCAQDQDGYTPAHYAVEKDDIEMLKALTVKLQVKTKPLQHSDVDKIHESCIQALTVIEKSGRTTFMLACCKRALKCAIFLSSQDAVGDVNRTDIYGDASIHYAVAHNDKPLTEFLINECKADVNRGDRRRPSALDIALFNQNQELQNLLFNNNGKNRYQIKRESKRCKISQDDISSNIETLSIVSREDDQ</sequence>
<dbReference type="InterPro" id="IPR051070">
    <property type="entry name" value="NF-kappa-B_inhibitor"/>
</dbReference>
<dbReference type="PANTHER" id="PTHR46680">
    <property type="entry name" value="NF-KAPPA-B INHIBITOR ALPHA"/>
    <property type="match status" value="1"/>
</dbReference>
<reference evidence="4" key="1">
    <citation type="submission" date="2021-02" db="EMBL/GenBank/DDBJ databases">
        <authorList>
            <person name="Nowell W R."/>
        </authorList>
    </citation>
    <scope>NUCLEOTIDE SEQUENCE</scope>
</reference>
<proteinExistence type="predicted"/>
<dbReference type="GO" id="GO:0071356">
    <property type="term" value="P:cellular response to tumor necrosis factor"/>
    <property type="evidence" value="ECO:0007669"/>
    <property type="project" value="TreeGrafter"/>
</dbReference>
<organism evidence="4 6">
    <name type="scientific">Didymodactylos carnosus</name>
    <dbReference type="NCBI Taxonomy" id="1234261"/>
    <lineage>
        <taxon>Eukaryota</taxon>
        <taxon>Metazoa</taxon>
        <taxon>Spiralia</taxon>
        <taxon>Gnathifera</taxon>
        <taxon>Rotifera</taxon>
        <taxon>Eurotatoria</taxon>
        <taxon>Bdelloidea</taxon>
        <taxon>Philodinida</taxon>
        <taxon>Philodinidae</taxon>
        <taxon>Didymodactylos</taxon>
    </lineage>
</organism>
<dbReference type="OrthoDB" id="10254686at2759"/>
<dbReference type="Proteomes" id="UP000663829">
    <property type="component" value="Unassembled WGS sequence"/>
</dbReference>
<dbReference type="InterPro" id="IPR036770">
    <property type="entry name" value="Ankyrin_rpt-contain_sf"/>
</dbReference>
<keyword evidence="1" id="KW-0677">Repeat</keyword>
<protein>
    <submittedName>
        <fullName evidence="4">Uncharacterized protein</fullName>
    </submittedName>
</protein>
<evidence type="ECO:0000256" key="1">
    <source>
        <dbReference type="ARBA" id="ARBA00022737"/>
    </source>
</evidence>
<dbReference type="EMBL" id="CAJNOQ010005723">
    <property type="protein sequence ID" value="CAF1109360.1"/>
    <property type="molecule type" value="Genomic_DNA"/>
</dbReference>
<dbReference type="SMART" id="SM00248">
    <property type="entry name" value="ANK"/>
    <property type="match status" value="4"/>
</dbReference>